<dbReference type="RefSeq" id="WP_084950854.1">
    <property type="nucleotide sequence ID" value="NZ_MZZM01000018.1"/>
</dbReference>
<evidence type="ECO:0000313" key="3">
    <source>
        <dbReference type="Proteomes" id="UP000193040"/>
    </source>
</evidence>
<protein>
    <submittedName>
        <fullName evidence="2">MarR family transcriptional regulator</fullName>
    </submittedName>
</protein>
<name>A0A1X0Y4J8_MYCSI</name>
<dbReference type="InterPro" id="IPR000835">
    <property type="entry name" value="HTH_MarR-typ"/>
</dbReference>
<dbReference type="SUPFAM" id="SSF46785">
    <property type="entry name" value="Winged helix' DNA-binding domain"/>
    <property type="match status" value="1"/>
</dbReference>
<dbReference type="InterPro" id="IPR036390">
    <property type="entry name" value="WH_DNA-bd_sf"/>
</dbReference>
<reference evidence="2 3" key="1">
    <citation type="submission" date="2017-03" db="EMBL/GenBank/DDBJ databases">
        <title>Genomic insights into Mycobacterium simiae human colonization.</title>
        <authorList>
            <person name="Steffani J.L."/>
            <person name="Brunck M.E."/>
            <person name="Cruz E."/>
            <person name="Montiel R."/>
            <person name="Barona F."/>
        </authorList>
    </citation>
    <scope>NUCLEOTIDE SEQUENCE [LARGE SCALE GENOMIC DNA]</scope>
    <source>
        <strain evidence="2 3">MsiGto</strain>
    </source>
</reference>
<evidence type="ECO:0000259" key="1">
    <source>
        <dbReference type="SMART" id="SM00347"/>
    </source>
</evidence>
<accession>A0A1X0Y4J8</accession>
<dbReference type="Gene3D" id="1.10.10.10">
    <property type="entry name" value="Winged helix-like DNA-binding domain superfamily/Winged helix DNA-binding domain"/>
    <property type="match status" value="1"/>
</dbReference>
<feature type="domain" description="HTH marR-type" evidence="1">
    <location>
        <begin position="35"/>
        <end position="135"/>
    </location>
</feature>
<gene>
    <name evidence="2" type="ORF">B5M45_14570</name>
</gene>
<comment type="caution">
    <text evidence="2">The sequence shown here is derived from an EMBL/GenBank/DDBJ whole genome shotgun (WGS) entry which is preliminary data.</text>
</comment>
<keyword evidence="3" id="KW-1185">Reference proteome</keyword>
<dbReference type="PANTHER" id="PTHR33164:SF43">
    <property type="entry name" value="HTH-TYPE TRANSCRIPTIONAL REPRESSOR YETL"/>
    <property type="match status" value="1"/>
</dbReference>
<dbReference type="PANTHER" id="PTHR33164">
    <property type="entry name" value="TRANSCRIPTIONAL REGULATOR, MARR FAMILY"/>
    <property type="match status" value="1"/>
</dbReference>
<dbReference type="GO" id="GO:0003700">
    <property type="term" value="F:DNA-binding transcription factor activity"/>
    <property type="evidence" value="ECO:0007669"/>
    <property type="project" value="InterPro"/>
</dbReference>
<dbReference type="STRING" id="1784.VC42_15820"/>
<dbReference type="AlphaFoldDB" id="A0A1X0Y4J8"/>
<dbReference type="InterPro" id="IPR039422">
    <property type="entry name" value="MarR/SlyA-like"/>
</dbReference>
<dbReference type="EMBL" id="MZZM01000018">
    <property type="protein sequence ID" value="ORJ60110.1"/>
    <property type="molecule type" value="Genomic_DNA"/>
</dbReference>
<dbReference type="InterPro" id="IPR036388">
    <property type="entry name" value="WH-like_DNA-bd_sf"/>
</dbReference>
<dbReference type="GO" id="GO:0006950">
    <property type="term" value="P:response to stress"/>
    <property type="evidence" value="ECO:0007669"/>
    <property type="project" value="TreeGrafter"/>
</dbReference>
<evidence type="ECO:0000313" key="2">
    <source>
        <dbReference type="EMBL" id="ORJ60110.1"/>
    </source>
</evidence>
<proteinExistence type="predicted"/>
<dbReference type="Proteomes" id="UP000193040">
    <property type="component" value="Unassembled WGS sequence"/>
</dbReference>
<dbReference type="SMART" id="SM00347">
    <property type="entry name" value="HTH_MARR"/>
    <property type="match status" value="1"/>
</dbReference>
<dbReference type="Pfam" id="PF12802">
    <property type="entry name" value="MarR_2"/>
    <property type="match status" value="1"/>
</dbReference>
<organism evidence="2 3">
    <name type="scientific">Mycobacterium simiae</name>
    <name type="common">Mycobacterium habana</name>
    <dbReference type="NCBI Taxonomy" id="1784"/>
    <lineage>
        <taxon>Bacteria</taxon>
        <taxon>Bacillati</taxon>
        <taxon>Actinomycetota</taxon>
        <taxon>Actinomycetes</taxon>
        <taxon>Mycobacteriales</taxon>
        <taxon>Mycobacteriaceae</taxon>
        <taxon>Mycobacterium</taxon>
        <taxon>Mycobacterium simiae complex</taxon>
    </lineage>
</organism>
<sequence length="155" mass="16652">MCALTSRTDLVADLFGVVGRFRRQLRGSAGTGVAWANSSARFTEAQSELLWLVGRRPGVSVRVAASELGLAPNTTSTMVSMLVASGLLIRTVDGTDRRACQLRLAGPAQQTVDASRAARRTLLSQVLDELDDDQIDALTKGLAVLDTVARRLQER</sequence>